<protein>
    <submittedName>
        <fullName evidence="1">PTPA-CTERM sorting domain-containing protein</fullName>
    </submittedName>
</protein>
<dbReference type="RefSeq" id="WP_394492171.1">
    <property type="nucleotide sequence ID" value="NZ_JBIGIA010000031.1"/>
</dbReference>
<dbReference type="Proteomes" id="UP001606305">
    <property type="component" value="Unassembled WGS sequence"/>
</dbReference>
<organism evidence="1 2">
    <name type="scientific">Pelomonas nitida</name>
    <dbReference type="NCBI Taxonomy" id="3299027"/>
    <lineage>
        <taxon>Bacteria</taxon>
        <taxon>Pseudomonadati</taxon>
        <taxon>Pseudomonadota</taxon>
        <taxon>Betaproteobacteria</taxon>
        <taxon>Burkholderiales</taxon>
        <taxon>Sphaerotilaceae</taxon>
        <taxon>Roseateles</taxon>
    </lineage>
</organism>
<reference evidence="1 2" key="1">
    <citation type="submission" date="2024-09" db="EMBL/GenBank/DDBJ databases">
        <title>Novel species of the genus Pelomonas and Roseateles isolated from streams.</title>
        <authorList>
            <person name="Lu H."/>
        </authorList>
    </citation>
    <scope>NUCLEOTIDE SEQUENCE [LARGE SCALE GENOMIC DNA]</scope>
    <source>
        <strain evidence="1 2">BYS96W</strain>
    </source>
</reference>
<dbReference type="EMBL" id="JBIGIA010000031">
    <property type="protein sequence ID" value="MFG6459790.1"/>
    <property type="molecule type" value="Genomic_DNA"/>
</dbReference>
<comment type="caution">
    <text evidence="1">The sequence shown here is derived from an EMBL/GenBank/DDBJ whole genome shotgun (WGS) entry which is preliminary data.</text>
</comment>
<proteinExistence type="predicted"/>
<keyword evidence="2" id="KW-1185">Reference proteome</keyword>
<evidence type="ECO:0000313" key="2">
    <source>
        <dbReference type="Proteomes" id="UP001606305"/>
    </source>
</evidence>
<sequence length="15" mass="1550">MPGMTGMGVAAKRRS</sequence>
<name>A0ABW7GCV1_9BURK</name>
<gene>
    <name evidence="1" type="ORF">ACG00X_23435</name>
</gene>
<dbReference type="NCBIfam" id="NF033465">
    <property type="entry name" value="PTPA-CTERM"/>
    <property type="match status" value="1"/>
</dbReference>
<evidence type="ECO:0000313" key="1">
    <source>
        <dbReference type="EMBL" id="MFG6459790.1"/>
    </source>
</evidence>
<accession>A0ABW7GCV1</accession>